<name>A0A168ELD6_9CRUS</name>
<sequence>MRKSEPAGRLARWALKLQEFDIVIGYRPGKSHQNADTLSRIPILPIAKVESKTEPQVNNLEKLWTELQHEDNYCRRIIENLKKIKNGNKKGKNEWI</sequence>
<dbReference type="EMBL" id="LRGB01011423">
    <property type="protein sequence ID" value="KZS00168.1"/>
    <property type="molecule type" value="Genomic_DNA"/>
</dbReference>
<proteinExistence type="predicted"/>
<protein>
    <recommendedName>
        <fullName evidence="3">Reverse transcriptase RNase H-like domain-containing protein</fullName>
    </recommendedName>
</protein>
<gene>
    <name evidence="1" type="ORF">APZ42_003651</name>
</gene>
<keyword evidence="2" id="KW-1185">Reference proteome</keyword>
<evidence type="ECO:0000313" key="2">
    <source>
        <dbReference type="Proteomes" id="UP000076858"/>
    </source>
</evidence>
<comment type="caution">
    <text evidence="1">The sequence shown here is derived from an EMBL/GenBank/DDBJ whole genome shotgun (WGS) entry which is preliminary data.</text>
</comment>
<dbReference type="AlphaFoldDB" id="A0A168ELD6"/>
<dbReference type="Proteomes" id="UP000076858">
    <property type="component" value="Unassembled WGS sequence"/>
</dbReference>
<reference evidence="1 2" key="1">
    <citation type="submission" date="2016-03" db="EMBL/GenBank/DDBJ databases">
        <title>EvidentialGene: Evidence-directed Construction of Genes on Genomes.</title>
        <authorList>
            <person name="Gilbert D.G."/>
            <person name="Choi J.-H."/>
            <person name="Mockaitis K."/>
            <person name="Colbourne J."/>
            <person name="Pfrender M."/>
        </authorList>
    </citation>
    <scope>NUCLEOTIDE SEQUENCE [LARGE SCALE GENOMIC DNA]</scope>
    <source>
        <strain evidence="1 2">Xinb3</strain>
        <tissue evidence="1">Complete organism</tissue>
    </source>
</reference>
<organism evidence="1 2">
    <name type="scientific">Daphnia magna</name>
    <dbReference type="NCBI Taxonomy" id="35525"/>
    <lineage>
        <taxon>Eukaryota</taxon>
        <taxon>Metazoa</taxon>
        <taxon>Ecdysozoa</taxon>
        <taxon>Arthropoda</taxon>
        <taxon>Crustacea</taxon>
        <taxon>Branchiopoda</taxon>
        <taxon>Diplostraca</taxon>
        <taxon>Cladocera</taxon>
        <taxon>Anomopoda</taxon>
        <taxon>Daphniidae</taxon>
        <taxon>Daphnia</taxon>
    </lineage>
</organism>
<accession>A0A168ELD6</accession>
<evidence type="ECO:0000313" key="1">
    <source>
        <dbReference type="EMBL" id="KZS00168.1"/>
    </source>
</evidence>
<evidence type="ECO:0008006" key="3">
    <source>
        <dbReference type="Google" id="ProtNLM"/>
    </source>
</evidence>